<feature type="compositionally biased region" description="Basic and acidic residues" evidence="2">
    <location>
        <begin position="1"/>
        <end position="17"/>
    </location>
</feature>
<evidence type="ECO:0000313" key="4">
    <source>
        <dbReference type="Proteomes" id="UP000789739"/>
    </source>
</evidence>
<proteinExistence type="predicted"/>
<name>A0A9N9DHT1_9GLOM</name>
<evidence type="ECO:0000256" key="2">
    <source>
        <dbReference type="SAM" id="MobiDB-lite"/>
    </source>
</evidence>
<dbReference type="EMBL" id="CAJVPI010002098">
    <property type="protein sequence ID" value="CAG8635572.1"/>
    <property type="molecule type" value="Genomic_DNA"/>
</dbReference>
<reference evidence="3" key="1">
    <citation type="submission" date="2021-06" db="EMBL/GenBank/DDBJ databases">
        <authorList>
            <person name="Kallberg Y."/>
            <person name="Tangrot J."/>
            <person name="Rosling A."/>
        </authorList>
    </citation>
    <scope>NUCLEOTIDE SEQUENCE</scope>
    <source>
        <strain evidence="3">BR232B</strain>
    </source>
</reference>
<feature type="coiled-coil region" evidence="1">
    <location>
        <begin position="125"/>
        <end position="187"/>
    </location>
</feature>
<feature type="coiled-coil region" evidence="1">
    <location>
        <begin position="62"/>
        <end position="89"/>
    </location>
</feature>
<feature type="region of interest" description="Disordered" evidence="2">
    <location>
        <begin position="1"/>
        <end position="30"/>
    </location>
</feature>
<sequence length="315" mass="35621">MAKVRTLQDTKSVESKKIQGQGYRLGSTREQELEEALRDSIKSNSEITSEYKNMQVVYSNHSKNTNKENDQLRRNNEKLSKHVYQLIDEVKRLRPKIDTLKSRITDKDLSLAESKAENVTKSKKIRSLESMIKILEGKLSSAQKDAFSIQNNSTKKESEILSLKSKIAEVEHELASKVSELECLKSEAISAELARPKPVVGGDVEKNIIKGHRVHCSADSDLSKYFIRGKNTLCEEQTRSDISPEISSISNSDRFEKPLLRKPEGSGTTAMDRKSETLSPLKATVVLVLLAGSSHTVARFDPRYWFFTFRSNQEK</sequence>
<evidence type="ECO:0000256" key="1">
    <source>
        <dbReference type="SAM" id="Coils"/>
    </source>
</evidence>
<dbReference type="AlphaFoldDB" id="A0A9N9DHT1"/>
<gene>
    <name evidence="3" type="ORF">PBRASI_LOCUS9486</name>
</gene>
<dbReference type="OrthoDB" id="2396896at2759"/>
<accession>A0A9N9DHT1</accession>
<keyword evidence="1" id="KW-0175">Coiled coil</keyword>
<protein>
    <submittedName>
        <fullName evidence="3">8961_t:CDS:1</fullName>
    </submittedName>
</protein>
<comment type="caution">
    <text evidence="3">The sequence shown here is derived from an EMBL/GenBank/DDBJ whole genome shotgun (WGS) entry which is preliminary data.</text>
</comment>
<organism evidence="3 4">
    <name type="scientific">Paraglomus brasilianum</name>
    <dbReference type="NCBI Taxonomy" id="144538"/>
    <lineage>
        <taxon>Eukaryota</taxon>
        <taxon>Fungi</taxon>
        <taxon>Fungi incertae sedis</taxon>
        <taxon>Mucoromycota</taxon>
        <taxon>Glomeromycotina</taxon>
        <taxon>Glomeromycetes</taxon>
        <taxon>Paraglomerales</taxon>
        <taxon>Paraglomeraceae</taxon>
        <taxon>Paraglomus</taxon>
    </lineage>
</organism>
<keyword evidence="4" id="KW-1185">Reference proteome</keyword>
<dbReference type="Proteomes" id="UP000789739">
    <property type="component" value="Unassembled WGS sequence"/>
</dbReference>
<evidence type="ECO:0000313" key="3">
    <source>
        <dbReference type="EMBL" id="CAG8635572.1"/>
    </source>
</evidence>